<dbReference type="OrthoDB" id="7855711at2759"/>
<proteinExistence type="predicted"/>
<evidence type="ECO:0000313" key="2">
    <source>
        <dbReference type="Proteomes" id="UP000007798"/>
    </source>
</evidence>
<dbReference type="EMBL" id="CH964272">
    <property type="protein sequence ID" value="KRG00020.1"/>
    <property type="molecule type" value="Genomic_DNA"/>
</dbReference>
<dbReference type="InParanoid" id="A0A0Q9X3C2"/>
<gene>
    <name evidence="1" type="primary">Dwil\GK26901</name>
    <name evidence="1" type="ORF">Dwil_GK26901</name>
</gene>
<accession>A0A0Q9X3C2</accession>
<keyword evidence="2" id="KW-1185">Reference proteome</keyword>
<name>A0A0Q9X3C2_DROWI</name>
<sequence>MQIKDSMKNLPENILKRCWELHMANVILTASDFSTSFQIFAYQPFPTFQLLSLTYHNALKLFPYKLNNFYGYNIRTLPDLSEPLTIAYRNANGELVLVYHAASGTITKHS</sequence>
<dbReference type="AlphaFoldDB" id="A0A0Q9X3C2"/>
<organism evidence="1 2">
    <name type="scientific">Drosophila willistoni</name>
    <name type="common">Fruit fly</name>
    <dbReference type="NCBI Taxonomy" id="7260"/>
    <lineage>
        <taxon>Eukaryota</taxon>
        <taxon>Metazoa</taxon>
        <taxon>Ecdysozoa</taxon>
        <taxon>Arthropoda</taxon>
        <taxon>Hexapoda</taxon>
        <taxon>Insecta</taxon>
        <taxon>Pterygota</taxon>
        <taxon>Neoptera</taxon>
        <taxon>Endopterygota</taxon>
        <taxon>Diptera</taxon>
        <taxon>Brachycera</taxon>
        <taxon>Muscomorpha</taxon>
        <taxon>Ephydroidea</taxon>
        <taxon>Drosophilidae</taxon>
        <taxon>Drosophila</taxon>
        <taxon>Sophophora</taxon>
    </lineage>
</organism>
<dbReference type="Proteomes" id="UP000007798">
    <property type="component" value="Unassembled WGS sequence"/>
</dbReference>
<evidence type="ECO:0000313" key="1">
    <source>
        <dbReference type="EMBL" id="KRG00020.1"/>
    </source>
</evidence>
<protein>
    <submittedName>
        <fullName evidence="1">Uncharacterized protein</fullName>
    </submittedName>
</protein>
<reference evidence="1 2" key="1">
    <citation type="journal article" date="2007" name="Nature">
        <title>Evolution of genes and genomes on the Drosophila phylogeny.</title>
        <authorList>
            <consortium name="Drosophila 12 Genomes Consortium"/>
            <person name="Clark A.G."/>
            <person name="Eisen M.B."/>
            <person name="Smith D.R."/>
            <person name="Bergman C.M."/>
            <person name="Oliver B."/>
            <person name="Markow T.A."/>
            <person name="Kaufman T.C."/>
            <person name="Kellis M."/>
            <person name="Gelbart W."/>
            <person name="Iyer V.N."/>
            <person name="Pollard D.A."/>
            <person name="Sackton T.B."/>
            <person name="Larracuente A.M."/>
            <person name="Singh N.D."/>
            <person name="Abad J.P."/>
            <person name="Abt D.N."/>
            <person name="Adryan B."/>
            <person name="Aguade M."/>
            <person name="Akashi H."/>
            <person name="Anderson W.W."/>
            <person name="Aquadro C.F."/>
            <person name="Ardell D.H."/>
            <person name="Arguello R."/>
            <person name="Artieri C.G."/>
            <person name="Barbash D.A."/>
            <person name="Barker D."/>
            <person name="Barsanti P."/>
            <person name="Batterham P."/>
            <person name="Batzoglou S."/>
            <person name="Begun D."/>
            <person name="Bhutkar A."/>
            <person name="Blanco E."/>
            <person name="Bosak S.A."/>
            <person name="Bradley R.K."/>
            <person name="Brand A.D."/>
            <person name="Brent M.R."/>
            <person name="Brooks A.N."/>
            <person name="Brown R.H."/>
            <person name="Butlin R.K."/>
            <person name="Caggese C."/>
            <person name="Calvi B.R."/>
            <person name="Bernardo de Carvalho A."/>
            <person name="Caspi A."/>
            <person name="Castrezana S."/>
            <person name="Celniker S.E."/>
            <person name="Chang J.L."/>
            <person name="Chapple C."/>
            <person name="Chatterji S."/>
            <person name="Chinwalla A."/>
            <person name="Civetta A."/>
            <person name="Clifton S.W."/>
            <person name="Comeron J.M."/>
            <person name="Costello J.C."/>
            <person name="Coyne J.A."/>
            <person name="Daub J."/>
            <person name="David R.G."/>
            <person name="Delcher A.L."/>
            <person name="Delehaunty K."/>
            <person name="Do C.B."/>
            <person name="Ebling H."/>
            <person name="Edwards K."/>
            <person name="Eickbush T."/>
            <person name="Evans J.D."/>
            <person name="Filipski A."/>
            <person name="Findeiss S."/>
            <person name="Freyhult E."/>
            <person name="Fulton L."/>
            <person name="Fulton R."/>
            <person name="Garcia A.C."/>
            <person name="Gardiner A."/>
            <person name="Garfield D.A."/>
            <person name="Garvin B.E."/>
            <person name="Gibson G."/>
            <person name="Gilbert D."/>
            <person name="Gnerre S."/>
            <person name="Godfrey J."/>
            <person name="Good R."/>
            <person name="Gotea V."/>
            <person name="Gravely B."/>
            <person name="Greenberg A.J."/>
            <person name="Griffiths-Jones S."/>
            <person name="Gross S."/>
            <person name="Guigo R."/>
            <person name="Gustafson E.A."/>
            <person name="Haerty W."/>
            <person name="Hahn M.W."/>
            <person name="Halligan D.L."/>
            <person name="Halpern A.L."/>
            <person name="Halter G.M."/>
            <person name="Han M.V."/>
            <person name="Heger A."/>
            <person name="Hillier L."/>
            <person name="Hinrichs A.S."/>
            <person name="Holmes I."/>
            <person name="Hoskins R.A."/>
            <person name="Hubisz M.J."/>
            <person name="Hultmark D."/>
            <person name="Huntley M.A."/>
            <person name="Jaffe D.B."/>
            <person name="Jagadeeshan S."/>
            <person name="Jeck W.R."/>
            <person name="Johnson J."/>
            <person name="Jones C.D."/>
            <person name="Jordan W.C."/>
            <person name="Karpen G.H."/>
            <person name="Kataoka E."/>
            <person name="Keightley P.D."/>
            <person name="Kheradpour P."/>
            <person name="Kirkness E.F."/>
            <person name="Koerich L.B."/>
            <person name="Kristiansen K."/>
            <person name="Kudrna D."/>
            <person name="Kulathinal R.J."/>
            <person name="Kumar S."/>
            <person name="Kwok R."/>
            <person name="Lander E."/>
            <person name="Langley C.H."/>
            <person name="Lapoint R."/>
            <person name="Lazzaro B.P."/>
            <person name="Lee S.J."/>
            <person name="Levesque L."/>
            <person name="Li R."/>
            <person name="Lin C.F."/>
            <person name="Lin M.F."/>
            <person name="Lindblad-Toh K."/>
            <person name="Llopart A."/>
            <person name="Long M."/>
            <person name="Low L."/>
            <person name="Lozovsky E."/>
            <person name="Lu J."/>
            <person name="Luo M."/>
            <person name="Machado C.A."/>
            <person name="Makalowski W."/>
            <person name="Marzo M."/>
            <person name="Matsuda M."/>
            <person name="Matzkin L."/>
            <person name="McAllister B."/>
            <person name="McBride C.S."/>
            <person name="McKernan B."/>
            <person name="McKernan K."/>
            <person name="Mendez-Lago M."/>
            <person name="Minx P."/>
            <person name="Mollenhauer M.U."/>
            <person name="Montooth K."/>
            <person name="Mount S.M."/>
            <person name="Mu X."/>
            <person name="Myers E."/>
            <person name="Negre B."/>
            <person name="Newfeld S."/>
            <person name="Nielsen R."/>
            <person name="Noor M.A."/>
            <person name="O'Grady P."/>
            <person name="Pachter L."/>
            <person name="Papaceit M."/>
            <person name="Parisi M.J."/>
            <person name="Parisi M."/>
            <person name="Parts L."/>
            <person name="Pedersen J.S."/>
            <person name="Pesole G."/>
            <person name="Phillippy A.M."/>
            <person name="Ponting C.P."/>
            <person name="Pop M."/>
            <person name="Porcelli D."/>
            <person name="Powell J.R."/>
            <person name="Prohaska S."/>
            <person name="Pruitt K."/>
            <person name="Puig M."/>
            <person name="Quesneville H."/>
            <person name="Ram K.R."/>
            <person name="Rand D."/>
            <person name="Rasmussen M.D."/>
            <person name="Reed L.K."/>
            <person name="Reenan R."/>
            <person name="Reily A."/>
            <person name="Remington K.A."/>
            <person name="Rieger T.T."/>
            <person name="Ritchie M.G."/>
            <person name="Robin C."/>
            <person name="Rogers Y.H."/>
            <person name="Rohde C."/>
            <person name="Rozas J."/>
            <person name="Rubenfield M.J."/>
            <person name="Ruiz A."/>
            <person name="Russo S."/>
            <person name="Salzberg S.L."/>
            <person name="Sanchez-Gracia A."/>
            <person name="Saranga D.J."/>
            <person name="Sato H."/>
            <person name="Schaeffer S.W."/>
            <person name="Schatz M.C."/>
            <person name="Schlenke T."/>
            <person name="Schwartz R."/>
            <person name="Segarra C."/>
            <person name="Singh R.S."/>
            <person name="Sirot L."/>
            <person name="Sirota M."/>
            <person name="Sisneros N.B."/>
            <person name="Smith C.D."/>
            <person name="Smith T.F."/>
            <person name="Spieth J."/>
            <person name="Stage D.E."/>
            <person name="Stark A."/>
            <person name="Stephan W."/>
            <person name="Strausberg R.L."/>
            <person name="Strempel S."/>
            <person name="Sturgill D."/>
            <person name="Sutton G."/>
            <person name="Sutton G.G."/>
            <person name="Tao W."/>
            <person name="Teichmann S."/>
            <person name="Tobari Y.N."/>
            <person name="Tomimura Y."/>
            <person name="Tsolas J.M."/>
            <person name="Valente V.L."/>
            <person name="Venter E."/>
            <person name="Venter J.C."/>
            <person name="Vicario S."/>
            <person name="Vieira F.G."/>
            <person name="Vilella A.J."/>
            <person name="Villasante A."/>
            <person name="Walenz B."/>
            <person name="Wang J."/>
            <person name="Wasserman M."/>
            <person name="Watts T."/>
            <person name="Wilson D."/>
            <person name="Wilson R.K."/>
            <person name="Wing R.A."/>
            <person name="Wolfner M.F."/>
            <person name="Wong A."/>
            <person name="Wong G.K."/>
            <person name="Wu C.I."/>
            <person name="Wu G."/>
            <person name="Yamamoto D."/>
            <person name="Yang H.P."/>
            <person name="Yang S.P."/>
            <person name="Yorke J.A."/>
            <person name="Yoshida K."/>
            <person name="Zdobnov E."/>
            <person name="Zhang P."/>
            <person name="Zhang Y."/>
            <person name="Zimin A.V."/>
            <person name="Baldwin J."/>
            <person name="Abdouelleil A."/>
            <person name="Abdulkadir J."/>
            <person name="Abebe A."/>
            <person name="Abera B."/>
            <person name="Abreu J."/>
            <person name="Acer S.C."/>
            <person name="Aftuck L."/>
            <person name="Alexander A."/>
            <person name="An P."/>
            <person name="Anderson E."/>
            <person name="Anderson S."/>
            <person name="Arachi H."/>
            <person name="Azer M."/>
            <person name="Bachantsang P."/>
            <person name="Barry A."/>
            <person name="Bayul T."/>
            <person name="Berlin A."/>
            <person name="Bessette D."/>
            <person name="Bloom T."/>
            <person name="Blye J."/>
            <person name="Boguslavskiy L."/>
            <person name="Bonnet C."/>
            <person name="Boukhgalter B."/>
            <person name="Bourzgui I."/>
            <person name="Brown A."/>
            <person name="Cahill P."/>
            <person name="Channer S."/>
            <person name="Cheshatsang Y."/>
            <person name="Chuda L."/>
            <person name="Citroen M."/>
            <person name="Collymore A."/>
            <person name="Cooke P."/>
            <person name="Costello M."/>
            <person name="D'Aco K."/>
            <person name="Daza R."/>
            <person name="De Haan G."/>
            <person name="DeGray S."/>
            <person name="DeMaso C."/>
            <person name="Dhargay N."/>
            <person name="Dooley K."/>
            <person name="Dooley E."/>
            <person name="Doricent M."/>
            <person name="Dorje P."/>
            <person name="Dorjee K."/>
            <person name="Dupes A."/>
            <person name="Elong R."/>
            <person name="Falk J."/>
            <person name="Farina A."/>
            <person name="Faro S."/>
            <person name="Ferguson D."/>
            <person name="Fisher S."/>
            <person name="Foley C.D."/>
            <person name="Franke A."/>
            <person name="Friedrich D."/>
            <person name="Gadbois L."/>
            <person name="Gearin G."/>
            <person name="Gearin C.R."/>
            <person name="Giannoukos G."/>
            <person name="Goode T."/>
            <person name="Graham J."/>
            <person name="Grandbois E."/>
            <person name="Grewal S."/>
            <person name="Gyaltsen K."/>
            <person name="Hafez N."/>
            <person name="Hagos B."/>
            <person name="Hall J."/>
            <person name="Henson C."/>
            <person name="Hollinger A."/>
            <person name="Honan T."/>
            <person name="Huard M.D."/>
            <person name="Hughes L."/>
            <person name="Hurhula B."/>
            <person name="Husby M.E."/>
            <person name="Kamat A."/>
            <person name="Kanga B."/>
            <person name="Kashin S."/>
            <person name="Khazanovich D."/>
            <person name="Kisner P."/>
            <person name="Lance K."/>
            <person name="Lara M."/>
            <person name="Lee W."/>
            <person name="Lennon N."/>
            <person name="Letendre F."/>
            <person name="LeVine R."/>
            <person name="Lipovsky A."/>
            <person name="Liu X."/>
            <person name="Liu J."/>
            <person name="Liu S."/>
            <person name="Lokyitsang T."/>
            <person name="Lokyitsang Y."/>
            <person name="Lubonja R."/>
            <person name="Lui A."/>
            <person name="MacDonald P."/>
            <person name="Magnisalis V."/>
            <person name="Maru K."/>
            <person name="Matthews C."/>
            <person name="McCusker W."/>
            <person name="McDonough S."/>
            <person name="Mehta T."/>
            <person name="Meldrim J."/>
            <person name="Meneus L."/>
            <person name="Mihai O."/>
            <person name="Mihalev A."/>
            <person name="Mihova T."/>
            <person name="Mittelman R."/>
            <person name="Mlenga V."/>
            <person name="Montmayeur A."/>
            <person name="Mulrain L."/>
            <person name="Navidi A."/>
            <person name="Naylor J."/>
            <person name="Negash T."/>
            <person name="Nguyen T."/>
            <person name="Nguyen N."/>
            <person name="Nicol R."/>
            <person name="Norbu C."/>
            <person name="Norbu N."/>
            <person name="Novod N."/>
            <person name="O'Neill B."/>
            <person name="Osman S."/>
            <person name="Markiewicz E."/>
            <person name="Oyono O.L."/>
            <person name="Patti C."/>
            <person name="Phunkhang P."/>
            <person name="Pierre F."/>
            <person name="Priest M."/>
            <person name="Raghuraman S."/>
            <person name="Rege F."/>
            <person name="Reyes R."/>
            <person name="Rise C."/>
            <person name="Rogov P."/>
            <person name="Ross K."/>
            <person name="Ryan E."/>
            <person name="Settipalli S."/>
            <person name="Shea T."/>
            <person name="Sherpa N."/>
            <person name="Shi L."/>
            <person name="Shih D."/>
            <person name="Sparrow T."/>
            <person name="Spaulding J."/>
            <person name="Stalker J."/>
            <person name="Stange-Thomann N."/>
            <person name="Stavropoulos S."/>
            <person name="Stone C."/>
            <person name="Strader C."/>
            <person name="Tesfaye S."/>
            <person name="Thomson T."/>
            <person name="Thoulutsang Y."/>
            <person name="Thoulutsang D."/>
            <person name="Topham K."/>
            <person name="Topping I."/>
            <person name="Tsamla T."/>
            <person name="Vassiliev H."/>
            <person name="Vo A."/>
            <person name="Wangchuk T."/>
            <person name="Wangdi T."/>
            <person name="Weiand M."/>
            <person name="Wilkinson J."/>
            <person name="Wilson A."/>
            <person name="Yadav S."/>
            <person name="Young G."/>
            <person name="Yu Q."/>
            <person name="Zembek L."/>
            <person name="Zhong D."/>
            <person name="Zimmer A."/>
            <person name="Zwirko Z."/>
            <person name="Jaffe D.B."/>
            <person name="Alvarez P."/>
            <person name="Brockman W."/>
            <person name="Butler J."/>
            <person name="Chin C."/>
            <person name="Gnerre S."/>
            <person name="Grabherr M."/>
            <person name="Kleber M."/>
            <person name="Mauceli E."/>
            <person name="MacCallum I."/>
        </authorList>
    </citation>
    <scope>NUCLEOTIDE SEQUENCE [LARGE SCALE GENOMIC DNA]</scope>
    <source>
        <strain evidence="2">Tucson 14030-0811.24</strain>
    </source>
</reference>